<evidence type="ECO:0000256" key="2">
    <source>
        <dbReference type="ARBA" id="ARBA00022670"/>
    </source>
</evidence>
<evidence type="ECO:0000256" key="3">
    <source>
        <dbReference type="ARBA" id="ARBA00022723"/>
    </source>
</evidence>
<dbReference type="GO" id="GO:0008237">
    <property type="term" value="F:metallopeptidase activity"/>
    <property type="evidence" value="ECO:0007669"/>
    <property type="project" value="UniProtKB-KW"/>
</dbReference>
<feature type="domain" description="Peptidase M20 dimerisation" evidence="7">
    <location>
        <begin position="120"/>
        <end position="211"/>
    </location>
</feature>
<keyword evidence="6" id="KW-0482">Metalloprotease</keyword>
<dbReference type="InterPro" id="IPR002933">
    <property type="entry name" value="Peptidase_M20"/>
</dbReference>
<comment type="cofactor">
    <cofactor evidence="1">
        <name>Zn(2+)</name>
        <dbReference type="ChEBI" id="CHEBI:29105"/>
    </cofactor>
</comment>
<protein>
    <recommendedName>
        <fullName evidence="7">Peptidase M20 dimerisation domain-containing protein</fullName>
    </recommendedName>
</protein>
<dbReference type="InterPro" id="IPR011650">
    <property type="entry name" value="Peptidase_M20_dimer"/>
</dbReference>
<dbReference type="AlphaFoldDB" id="A0A0F8ZUH0"/>
<reference evidence="8" key="1">
    <citation type="journal article" date="2015" name="Nature">
        <title>Complex archaea that bridge the gap between prokaryotes and eukaryotes.</title>
        <authorList>
            <person name="Spang A."/>
            <person name="Saw J.H."/>
            <person name="Jorgensen S.L."/>
            <person name="Zaremba-Niedzwiedzka K."/>
            <person name="Martijn J."/>
            <person name="Lind A.E."/>
            <person name="van Eijk R."/>
            <person name="Schleper C."/>
            <person name="Guy L."/>
            <person name="Ettema T.J."/>
        </authorList>
    </citation>
    <scope>NUCLEOTIDE SEQUENCE</scope>
</reference>
<dbReference type="Pfam" id="PF07687">
    <property type="entry name" value="M20_dimer"/>
    <property type="match status" value="1"/>
</dbReference>
<dbReference type="Pfam" id="PF01546">
    <property type="entry name" value="Peptidase_M20"/>
    <property type="match status" value="1"/>
</dbReference>
<proteinExistence type="predicted"/>
<dbReference type="GO" id="GO:0046872">
    <property type="term" value="F:metal ion binding"/>
    <property type="evidence" value="ECO:0007669"/>
    <property type="project" value="UniProtKB-KW"/>
</dbReference>
<evidence type="ECO:0000313" key="8">
    <source>
        <dbReference type="EMBL" id="KKK97447.1"/>
    </source>
</evidence>
<dbReference type="InterPro" id="IPR036264">
    <property type="entry name" value="Bact_exopeptidase_dim_dom"/>
</dbReference>
<keyword evidence="2" id="KW-0645">Protease</keyword>
<evidence type="ECO:0000259" key="7">
    <source>
        <dbReference type="Pfam" id="PF07687"/>
    </source>
</evidence>
<name>A0A0F8ZUH0_9ZZZZ</name>
<evidence type="ECO:0000256" key="4">
    <source>
        <dbReference type="ARBA" id="ARBA00022801"/>
    </source>
</evidence>
<sequence length="317" mass="33445">GNLIAKVPAKASESAKPVLFGLHADTVKPGKDIEPVVEGGVISSKGETILGADDKAGIAELFEAVRTADRHPPLEIVVTRGEETGLLGSKNLDASILNSKIGFVIDSDKLDVIITGGPSYMGITVNITGRSAHAGIEPEKGISSIKAASYAISILKEGWVDNETTVNVGIIKGGDVLNAVPEKTEVRVECRSKNHEKCVNQSDMIKKVFQTSAESVGAKAEVDMELLIKCYCIPENSKSVDLAVKALKNQGLDPKLKVICGGTDAANYNERGIETAVIGMGVQAEHTKDEKISISDMIKGVGIIQEILRDLCGDVSG</sequence>
<dbReference type="Gene3D" id="3.30.70.360">
    <property type="match status" value="1"/>
</dbReference>
<organism evidence="8">
    <name type="scientific">marine sediment metagenome</name>
    <dbReference type="NCBI Taxonomy" id="412755"/>
    <lineage>
        <taxon>unclassified sequences</taxon>
        <taxon>metagenomes</taxon>
        <taxon>ecological metagenomes</taxon>
    </lineage>
</organism>
<dbReference type="Gene3D" id="3.40.630.10">
    <property type="entry name" value="Zn peptidases"/>
    <property type="match status" value="1"/>
</dbReference>
<dbReference type="SUPFAM" id="SSF53187">
    <property type="entry name" value="Zn-dependent exopeptidases"/>
    <property type="match status" value="1"/>
</dbReference>
<dbReference type="InterPro" id="IPR001261">
    <property type="entry name" value="ArgE/DapE_CS"/>
</dbReference>
<dbReference type="GO" id="GO:0006508">
    <property type="term" value="P:proteolysis"/>
    <property type="evidence" value="ECO:0007669"/>
    <property type="project" value="UniProtKB-KW"/>
</dbReference>
<feature type="non-terminal residue" evidence="8">
    <location>
        <position position="1"/>
    </location>
</feature>
<dbReference type="PANTHER" id="PTHR42994:SF2">
    <property type="entry name" value="PEPTIDASE"/>
    <property type="match status" value="1"/>
</dbReference>
<keyword evidence="4" id="KW-0378">Hydrolase</keyword>
<comment type="caution">
    <text evidence="8">The sequence shown here is derived from an EMBL/GenBank/DDBJ whole genome shotgun (WGS) entry which is preliminary data.</text>
</comment>
<gene>
    <name evidence="8" type="ORF">LCGC14_2652670</name>
</gene>
<evidence type="ECO:0000256" key="1">
    <source>
        <dbReference type="ARBA" id="ARBA00001947"/>
    </source>
</evidence>
<evidence type="ECO:0000256" key="6">
    <source>
        <dbReference type="ARBA" id="ARBA00023049"/>
    </source>
</evidence>
<evidence type="ECO:0000256" key="5">
    <source>
        <dbReference type="ARBA" id="ARBA00022833"/>
    </source>
</evidence>
<dbReference type="PROSITE" id="PS00759">
    <property type="entry name" value="ARGE_DAPE_CPG2_2"/>
    <property type="match status" value="1"/>
</dbReference>
<accession>A0A0F8ZUH0</accession>
<dbReference type="EMBL" id="LAZR01046048">
    <property type="protein sequence ID" value="KKK97447.1"/>
    <property type="molecule type" value="Genomic_DNA"/>
</dbReference>
<dbReference type="SUPFAM" id="SSF55031">
    <property type="entry name" value="Bacterial exopeptidase dimerisation domain"/>
    <property type="match status" value="1"/>
</dbReference>
<keyword evidence="5" id="KW-0862">Zinc</keyword>
<dbReference type="PANTHER" id="PTHR42994">
    <property type="entry name" value="PEPTIDASE T"/>
    <property type="match status" value="1"/>
</dbReference>
<keyword evidence="3" id="KW-0479">Metal-binding</keyword>